<dbReference type="InterPro" id="IPR012674">
    <property type="entry name" value="Calycin"/>
</dbReference>
<evidence type="ECO:0000313" key="3">
    <source>
        <dbReference type="EMBL" id="KAL1525157.1"/>
    </source>
</evidence>
<dbReference type="EMBL" id="JBGBPQ010000004">
    <property type="protein sequence ID" value="KAL1525157.1"/>
    <property type="molecule type" value="Genomic_DNA"/>
</dbReference>
<accession>A0AB34JVR2</accession>
<protein>
    <submittedName>
        <fullName evidence="3">Uncharacterized protein</fullName>
    </submittedName>
</protein>
<reference evidence="3 4" key="1">
    <citation type="journal article" date="2024" name="Science">
        <title>Giant polyketide synthase enzymes in the biosynthesis of giant marine polyether toxins.</title>
        <authorList>
            <person name="Fallon T.R."/>
            <person name="Shende V.V."/>
            <person name="Wierzbicki I.H."/>
            <person name="Pendleton A.L."/>
            <person name="Watervoot N.F."/>
            <person name="Auber R.P."/>
            <person name="Gonzalez D.J."/>
            <person name="Wisecaver J.H."/>
            <person name="Moore B.S."/>
        </authorList>
    </citation>
    <scope>NUCLEOTIDE SEQUENCE [LARGE SCALE GENOMIC DNA]</scope>
    <source>
        <strain evidence="3 4">12B1</strain>
    </source>
</reference>
<comment type="caution">
    <text evidence="3">The sequence shown here is derived from an EMBL/GenBank/DDBJ whole genome shotgun (WGS) entry which is preliminary data.</text>
</comment>
<dbReference type="Gene3D" id="2.40.128.20">
    <property type="match status" value="1"/>
</dbReference>
<evidence type="ECO:0000256" key="2">
    <source>
        <dbReference type="SAM" id="SignalP"/>
    </source>
</evidence>
<feature type="region of interest" description="Disordered" evidence="1">
    <location>
        <begin position="221"/>
        <end position="251"/>
    </location>
</feature>
<organism evidence="3 4">
    <name type="scientific">Prymnesium parvum</name>
    <name type="common">Toxic golden alga</name>
    <dbReference type="NCBI Taxonomy" id="97485"/>
    <lineage>
        <taxon>Eukaryota</taxon>
        <taxon>Haptista</taxon>
        <taxon>Haptophyta</taxon>
        <taxon>Prymnesiophyceae</taxon>
        <taxon>Prymnesiales</taxon>
        <taxon>Prymnesiaceae</taxon>
        <taxon>Prymnesium</taxon>
    </lineage>
</organism>
<keyword evidence="4" id="KW-1185">Reference proteome</keyword>
<evidence type="ECO:0000256" key="1">
    <source>
        <dbReference type="SAM" id="MobiDB-lite"/>
    </source>
</evidence>
<gene>
    <name evidence="3" type="ORF">AB1Y20_020028</name>
</gene>
<keyword evidence="2" id="KW-0732">Signal</keyword>
<dbReference type="AlphaFoldDB" id="A0AB34JVR2"/>
<name>A0AB34JVR2_PRYPA</name>
<proteinExistence type="predicted"/>
<dbReference type="SUPFAM" id="SSF50814">
    <property type="entry name" value="Lipocalins"/>
    <property type="match status" value="1"/>
</dbReference>
<feature type="chain" id="PRO_5044311299" evidence="2">
    <location>
        <begin position="31"/>
        <end position="423"/>
    </location>
</feature>
<dbReference type="Proteomes" id="UP001515480">
    <property type="component" value="Unassembled WGS sequence"/>
</dbReference>
<feature type="signal peptide" evidence="2">
    <location>
        <begin position="1"/>
        <end position="30"/>
    </location>
</feature>
<sequence length="423" mass="45930">MARFALRPSAVARLALGVCAMSLSVGGTDAFHLPTTALAVPRRVVSVRCSLPSKWSEYNCGTWVGTAMVVNPITAEPEIPYKRTRITVSRPEVDGTVQMRTTVRSPESVDDEQQGVDCVSLLDVGLDLDIDGTYSADHQALRQVLLLTGSSAGVGRVIEHSIAISDENRRRCLLQYSESGLLERAVLLDETRDGCAPAEPMAPCTLMGLLGEWRGDALTRRHTARAATPRSNERTAGKGFGKTRPSQSAEPAEVNVFKLRLTYSWDGGTTMMRQLSGTAFNGEALEAIRRNPWPILERSCGEHYLHEGVYGEYESVRFDGDATFPRMLMLPSGCHVLAPLQLTEGPFQTEFGAELPPGESFGWQGLQEDVVDLPTPEESSVVQTADIPGMDGDRSAARLVRVGRLYANPNTFISGTTSLCTAV</sequence>
<evidence type="ECO:0000313" key="4">
    <source>
        <dbReference type="Proteomes" id="UP001515480"/>
    </source>
</evidence>